<dbReference type="SMART" id="SM00774">
    <property type="entry name" value="WRKY"/>
    <property type="match status" value="1"/>
</dbReference>
<name>A0AAX6HQ62_IRIPA</name>
<dbReference type="InterPro" id="IPR036576">
    <property type="entry name" value="WRKY_dom_sf"/>
</dbReference>
<feature type="region of interest" description="Disordered" evidence="8">
    <location>
        <begin position="78"/>
        <end position="107"/>
    </location>
</feature>
<sequence>MHSFFYHAAGEITVDVDGGLGDVVRAGGGSSFSGHAFEDHRVISTPQILTTDLPNDEFVLVNPIENFQELLTTGVEASSTPFLPRPTTTTKPPPRAVPPLSSTNSRVLGIGKRSRKGQAKKVVCVPAPAADQESNNKANVVVPSDLWAWRKYGQKPIKGSPYPRGYYKCSSSKGCLARKQVERSPSDPTMLVITYTAEHNHPWPTQRNSLAGSSRSSPHPKNHGANTDDTAPALKDSTPDEEAALTRSSPPLEAVKEENWDETFEQIFSSSYLQPLQTQLESENLDFFAELGGLDPDPVSLILSSRDAIGDRLQLEGETKALDPLSLFDWDGN</sequence>
<dbReference type="Pfam" id="PF03106">
    <property type="entry name" value="WRKY"/>
    <property type="match status" value="1"/>
</dbReference>
<comment type="similarity">
    <text evidence="7">Belongs to the WRKY group II-e family.</text>
</comment>
<dbReference type="PROSITE" id="PS50811">
    <property type="entry name" value="WRKY"/>
    <property type="match status" value="1"/>
</dbReference>
<comment type="function">
    <text evidence="6">Transcription factor. Interacts specifically with the W box (5'-(T)TGAC[CT]-3'), a frequently occurring elicitor-responsive cis-acting element.</text>
</comment>
<evidence type="ECO:0000256" key="8">
    <source>
        <dbReference type="SAM" id="MobiDB-lite"/>
    </source>
</evidence>
<comment type="caution">
    <text evidence="10">The sequence shown here is derived from an EMBL/GenBank/DDBJ whole genome shotgun (WGS) entry which is preliminary data.</text>
</comment>
<organism evidence="10 11">
    <name type="scientific">Iris pallida</name>
    <name type="common">Sweet iris</name>
    <dbReference type="NCBI Taxonomy" id="29817"/>
    <lineage>
        <taxon>Eukaryota</taxon>
        <taxon>Viridiplantae</taxon>
        <taxon>Streptophyta</taxon>
        <taxon>Embryophyta</taxon>
        <taxon>Tracheophyta</taxon>
        <taxon>Spermatophyta</taxon>
        <taxon>Magnoliopsida</taxon>
        <taxon>Liliopsida</taxon>
        <taxon>Asparagales</taxon>
        <taxon>Iridaceae</taxon>
        <taxon>Iridoideae</taxon>
        <taxon>Irideae</taxon>
        <taxon>Iris</taxon>
    </lineage>
</organism>
<dbReference type="Proteomes" id="UP001140949">
    <property type="component" value="Unassembled WGS sequence"/>
</dbReference>
<evidence type="ECO:0000313" key="10">
    <source>
        <dbReference type="EMBL" id="KAJ6842883.1"/>
    </source>
</evidence>
<dbReference type="AlphaFoldDB" id="A0AAX6HQ62"/>
<dbReference type="EMBL" id="JANAVB010007399">
    <property type="protein sequence ID" value="KAJ6842883.1"/>
    <property type="molecule type" value="Genomic_DNA"/>
</dbReference>
<feature type="compositionally biased region" description="Polar residues" evidence="8">
    <location>
        <begin position="203"/>
        <end position="229"/>
    </location>
</feature>
<dbReference type="Gene3D" id="2.20.25.80">
    <property type="entry name" value="WRKY domain"/>
    <property type="match status" value="1"/>
</dbReference>
<evidence type="ECO:0000313" key="11">
    <source>
        <dbReference type="Proteomes" id="UP001140949"/>
    </source>
</evidence>
<dbReference type="GO" id="GO:0005634">
    <property type="term" value="C:nucleus"/>
    <property type="evidence" value="ECO:0007669"/>
    <property type="project" value="UniProtKB-SubCell"/>
</dbReference>
<dbReference type="GO" id="GO:0003700">
    <property type="term" value="F:DNA-binding transcription factor activity"/>
    <property type="evidence" value="ECO:0007669"/>
    <property type="project" value="InterPro"/>
</dbReference>
<evidence type="ECO:0000259" key="9">
    <source>
        <dbReference type="PROSITE" id="PS50811"/>
    </source>
</evidence>
<dbReference type="PANTHER" id="PTHR32096">
    <property type="entry name" value="WRKY TRANSCRIPTION FACTOR 30-RELATED-RELATED"/>
    <property type="match status" value="1"/>
</dbReference>
<gene>
    <name evidence="10" type="ORF">M6B38_299060</name>
</gene>
<evidence type="ECO:0000256" key="3">
    <source>
        <dbReference type="ARBA" id="ARBA00023125"/>
    </source>
</evidence>
<evidence type="ECO:0000256" key="7">
    <source>
        <dbReference type="ARBA" id="ARBA00060761"/>
    </source>
</evidence>
<dbReference type="FunFam" id="2.20.25.80:FF:000005">
    <property type="entry name" value="probable WRKY transcription factor 14"/>
    <property type="match status" value="1"/>
</dbReference>
<dbReference type="InterPro" id="IPR044810">
    <property type="entry name" value="WRKY_plant"/>
</dbReference>
<dbReference type="PANTHER" id="PTHR32096:SF18">
    <property type="entry name" value="DISEASE RESISTANCE PROTEIN RRS1B-RELATED"/>
    <property type="match status" value="1"/>
</dbReference>
<reference evidence="10" key="1">
    <citation type="journal article" date="2023" name="GigaByte">
        <title>Genome assembly of the bearded iris, Iris pallida Lam.</title>
        <authorList>
            <person name="Bruccoleri R.E."/>
            <person name="Oakeley E.J."/>
            <person name="Faust A.M.E."/>
            <person name="Altorfer M."/>
            <person name="Dessus-Babus S."/>
            <person name="Burckhardt D."/>
            <person name="Oertli M."/>
            <person name="Naumann U."/>
            <person name="Petersen F."/>
            <person name="Wong J."/>
        </authorList>
    </citation>
    <scope>NUCLEOTIDE SEQUENCE</scope>
    <source>
        <strain evidence="10">GSM-AAB239-AS_SAM_17_03QT</strain>
    </source>
</reference>
<feature type="domain" description="WRKY" evidence="9">
    <location>
        <begin position="138"/>
        <end position="204"/>
    </location>
</feature>
<keyword evidence="4" id="KW-0804">Transcription</keyword>
<dbReference type="InterPro" id="IPR003657">
    <property type="entry name" value="WRKY_dom"/>
</dbReference>
<dbReference type="SUPFAM" id="SSF118290">
    <property type="entry name" value="WRKY DNA-binding domain"/>
    <property type="match status" value="1"/>
</dbReference>
<evidence type="ECO:0000256" key="5">
    <source>
        <dbReference type="ARBA" id="ARBA00023242"/>
    </source>
</evidence>
<keyword evidence="11" id="KW-1185">Reference proteome</keyword>
<evidence type="ECO:0000256" key="1">
    <source>
        <dbReference type="ARBA" id="ARBA00004123"/>
    </source>
</evidence>
<evidence type="ECO:0000256" key="2">
    <source>
        <dbReference type="ARBA" id="ARBA00023015"/>
    </source>
</evidence>
<reference evidence="10" key="2">
    <citation type="submission" date="2023-04" db="EMBL/GenBank/DDBJ databases">
        <authorList>
            <person name="Bruccoleri R.E."/>
            <person name="Oakeley E.J."/>
            <person name="Faust A.-M."/>
            <person name="Dessus-Babus S."/>
            <person name="Altorfer M."/>
            <person name="Burckhardt D."/>
            <person name="Oertli M."/>
            <person name="Naumann U."/>
            <person name="Petersen F."/>
            <person name="Wong J."/>
        </authorList>
    </citation>
    <scope>NUCLEOTIDE SEQUENCE</scope>
    <source>
        <strain evidence="10">GSM-AAB239-AS_SAM_17_03QT</strain>
        <tissue evidence="10">Leaf</tissue>
    </source>
</reference>
<dbReference type="GO" id="GO:0000976">
    <property type="term" value="F:transcription cis-regulatory region binding"/>
    <property type="evidence" value="ECO:0007669"/>
    <property type="project" value="TreeGrafter"/>
</dbReference>
<feature type="region of interest" description="Disordered" evidence="8">
    <location>
        <begin position="198"/>
        <end position="252"/>
    </location>
</feature>
<keyword evidence="3" id="KW-0238">DNA-binding</keyword>
<comment type="subcellular location">
    <subcellularLocation>
        <location evidence="1">Nucleus</location>
    </subcellularLocation>
</comment>
<accession>A0AAX6HQ62</accession>
<evidence type="ECO:0000256" key="6">
    <source>
        <dbReference type="ARBA" id="ARBA00059805"/>
    </source>
</evidence>
<keyword evidence="2" id="KW-0805">Transcription regulation</keyword>
<feature type="compositionally biased region" description="Low complexity" evidence="8">
    <location>
        <begin position="80"/>
        <end position="90"/>
    </location>
</feature>
<keyword evidence="5" id="KW-0539">Nucleus</keyword>
<protein>
    <submittedName>
        <fullName evidence="10">WRKY transcription factor 35</fullName>
    </submittedName>
</protein>
<evidence type="ECO:0000256" key="4">
    <source>
        <dbReference type="ARBA" id="ARBA00023163"/>
    </source>
</evidence>
<proteinExistence type="inferred from homology"/>